<sequence>MPQLEQIAMRVKDLGFTVYEAKAYVSLLQNNPATRYELSKNSGVPRSAIYGVIKQLENLGAVNALYTKPEKYIPLPPEQLFKLLEDRLQERIENAREGLKGIESNILSDHLWNIVGYQNMIYKAREIIHNAQNEIYLSIWKRELKQLKSELKKAKERGVKITIFSFTEIDFDADYLFTYSLNEKKLDRFWAHKIILVADKKELLMGEADIQLPKKTAWTTNRAIVDIATNHLILDITLFGLRLNVDVNEAVQNMQSRESDKLGELLHQKYPHNPIMNLQKLGNKLEQLNGNGQ</sequence>
<name>A0A7V4U2Y5_CALAY</name>
<dbReference type="Proteomes" id="UP000885779">
    <property type="component" value="Unassembled WGS sequence"/>
</dbReference>
<dbReference type="EMBL" id="DRQG01000144">
    <property type="protein sequence ID" value="HGY57116.1"/>
    <property type="molecule type" value="Genomic_DNA"/>
</dbReference>
<dbReference type="PANTHER" id="PTHR34293:SF1">
    <property type="entry name" value="HTH-TYPE TRANSCRIPTIONAL REGULATOR TRMBL2"/>
    <property type="match status" value="1"/>
</dbReference>
<dbReference type="PANTHER" id="PTHR34293">
    <property type="entry name" value="HTH-TYPE TRANSCRIPTIONAL REGULATOR TRMBL2"/>
    <property type="match status" value="1"/>
</dbReference>
<dbReference type="CDD" id="cd09124">
    <property type="entry name" value="PLDc_like_TrmB_middle"/>
    <property type="match status" value="1"/>
</dbReference>
<comment type="caution">
    <text evidence="3">The sequence shown here is derived from an EMBL/GenBank/DDBJ whole genome shotgun (WGS) entry which is preliminary data.</text>
</comment>
<proteinExistence type="predicted"/>
<evidence type="ECO:0000313" key="3">
    <source>
        <dbReference type="EMBL" id="HGY57116.1"/>
    </source>
</evidence>
<dbReference type="InterPro" id="IPR021586">
    <property type="entry name" value="Tscrpt_reg_TrmB_C"/>
</dbReference>
<dbReference type="Pfam" id="PF11495">
    <property type="entry name" value="Regulator_TrmB"/>
    <property type="match status" value="1"/>
</dbReference>
<feature type="domain" description="Transcription regulator TrmB C-terminal" evidence="2">
    <location>
        <begin position="111"/>
        <end position="209"/>
    </location>
</feature>
<dbReference type="Gene3D" id="3.30.870.10">
    <property type="entry name" value="Endonuclease Chain A"/>
    <property type="match status" value="1"/>
</dbReference>
<dbReference type="InterPro" id="IPR036390">
    <property type="entry name" value="WH_DNA-bd_sf"/>
</dbReference>
<reference evidence="3" key="1">
    <citation type="journal article" date="2020" name="mSystems">
        <title>Genome- and Community-Level Interaction Insights into Carbon Utilization and Element Cycling Functions of Hydrothermarchaeota in Hydrothermal Sediment.</title>
        <authorList>
            <person name="Zhou Z."/>
            <person name="Liu Y."/>
            <person name="Xu W."/>
            <person name="Pan J."/>
            <person name="Luo Z.H."/>
            <person name="Li M."/>
        </authorList>
    </citation>
    <scope>NUCLEOTIDE SEQUENCE [LARGE SCALE GENOMIC DNA]</scope>
    <source>
        <strain evidence="3">HyVt-577</strain>
    </source>
</reference>
<dbReference type="Gene3D" id="1.10.10.10">
    <property type="entry name" value="Winged helix-like DNA-binding domain superfamily/Winged helix DNA-binding domain"/>
    <property type="match status" value="1"/>
</dbReference>
<evidence type="ECO:0000259" key="2">
    <source>
        <dbReference type="Pfam" id="PF11495"/>
    </source>
</evidence>
<protein>
    <submittedName>
        <fullName evidence="3">TrmB family transcriptional regulator</fullName>
    </submittedName>
</protein>
<dbReference type="InterPro" id="IPR002831">
    <property type="entry name" value="Tscrpt_reg_TrmB_N"/>
</dbReference>
<evidence type="ECO:0000259" key="1">
    <source>
        <dbReference type="Pfam" id="PF01978"/>
    </source>
</evidence>
<dbReference type="Pfam" id="PF01978">
    <property type="entry name" value="TrmB"/>
    <property type="match status" value="1"/>
</dbReference>
<dbReference type="InterPro" id="IPR036388">
    <property type="entry name" value="WH-like_DNA-bd_sf"/>
</dbReference>
<gene>
    <name evidence="3" type="ORF">ENK44_15515</name>
</gene>
<accession>A0A7V4U2Y5</accession>
<dbReference type="InterPro" id="IPR051797">
    <property type="entry name" value="TrmB-like"/>
</dbReference>
<feature type="domain" description="Transcription regulator TrmB N-terminal" evidence="1">
    <location>
        <begin position="12"/>
        <end position="78"/>
    </location>
</feature>
<dbReference type="SUPFAM" id="SSF46785">
    <property type="entry name" value="Winged helix' DNA-binding domain"/>
    <property type="match status" value="1"/>
</dbReference>
<organism evidence="3">
    <name type="scientific">Caldithrix abyssi</name>
    <dbReference type="NCBI Taxonomy" id="187145"/>
    <lineage>
        <taxon>Bacteria</taxon>
        <taxon>Pseudomonadati</taxon>
        <taxon>Calditrichota</taxon>
        <taxon>Calditrichia</taxon>
        <taxon>Calditrichales</taxon>
        <taxon>Calditrichaceae</taxon>
        <taxon>Caldithrix</taxon>
    </lineage>
</organism>
<dbReference type="SUPFAM" id="SSF56024">
    <property type="entry name" value="Phospholipase D/nuclease"/>
    <property type="match status" value="1"/>
</dbReference>
<dbReference type="AlphaFoldDB" id="A0A7V4U2Y5"/>